<evidence type="ECO:0000313" key="3">
    <source>
        <dbReference type="Proteomes" id="UP000031876"/>
    </source>
</evidence>
<evidence type="ECO:0000313" key="4">
    <source>
        <dbReference type="Proteomes" id="UP000501107"/>
    </source>
</evidence>
<evidence type="ECO:0000313" key="2">
    <source>
        <dbReference type="EMBL" id="QKH26548.1"/>
    </source>
</evidence>
<dbReference type="Proteomes" id="UP000031876">
    <property type="component" value="Chromosome"/>
</dbReference>
<gene>
    <name evidence="1" type="ORF">BF38_2912</name>
    <name evidence="2" type="ORF">FOC89_22230</name>
</gene>
<protein>
    <recommendedName>
        <fullName evidence="5">CYTH domain-containing protein</fullName>
    </recommendedName>
</protein>
<evidence type="ECO:0008006" key="5">
    <source>
        <dbReference type="Google" id="ProtNLM"/>
    </source>
</evidence>
<reference evidence="2 4" key="2">
    <citation type="submission" date="2020-05" db="EMBL/GenBank/DDBJ databases">
        <title>FDA dAtabase for Regulatory Grade micrObial Sequences (FDA-ARGOS): Supporting development and validation of Infectious Disease Dx tests.</title>
        <authorList>
            <person name="Nelson B."/>
            <person name="Plummer A."/>
            <person name="Tallon L."/>
            <person name="Sadzewicz L."/>
            <person name="Zhao X."/>
            <person name="Vavikolanu K."/>
            <person name="Mehta A."/>
            <person name="Aluvathingal J."/>
            <person name="Nadendla S."/>
            <person name="Myers T."/>
            <person name="Yan Y."/>
            <person name="Sichtig H."/>
        </authorList>
    </citation>
    <scope>NUCLEOTIDE SEQUENCE [LARGE SCALE GENOMIC DNA]</scope>
    <source>
        <strain evidence="2 4">FDAARGOS_795</strain>
    </source>
</reference>
<dbReference type="EMBL" id="CP009335">
    <property type="protein sequence ID" value="AJG77467.1"/>
    <property type="molecule type" value="Genomic_DNA"/>
</dbReference>
<organism evidence="2 4">
    <name type="scientific">Bacillus thuringiensis</name>
    <dbReference type="NCBI Taxonomy" id="1428"/>
    <lineage>
        <taxon>Bacteria</taxon>
        <taxon>Bacillati</taxon>
        <taxon>Bacillota</taxon>
        <taxon>Bacilli</taxon>
        <taxon>Bacillales</taxon>
        <taxon>Bacillaceae</taxon>
        <taxon>Bacillus</taxon>
        <taxon>Bacillus cereus group</taxon>
    </lineage>
</organism>
<accession>A0A0B5NVI6</accession>
<evidence type="ECO:0000313" key="1">
    <source>
        <dbReference type="EMBL" id="AJG77467.1"/>
    </source>
</evidence>
<dbReference type="Proteomes" id="UP000501107">
    <property type="component" value="Chromosome"/>
</dbReference>
<dbReference type="KEGG" id="btw:BF38_2912"/>
<dbReference type="RefSeq" id="WP_000755338.1">
    <property type="nucleotide sequence ID" value="NZ_CP009335.1"/>
</dbReference>
<dbReference type="AlphaFoldDB" id="A0A0B5NVI6"/>
<dbReference type="EMBL" id="CP053980">
    <property type="protein sequence ID" value="QKH26548.1"/>
    <property type="molecule type" value="Genomic_DNA"/>
</dbReference>
<proteinExistence type="predicted"/>
<dbReference type="Gene3D" id="2.40.320.10">
    <property type="entry name" value="Hypothetical Protein Pfu-838710-001"/>
    <property type="match status" value="1"/>
</dbReference>
<sequence length="277" mass="32192">MKKVFVFVSIFFCCFLYSDKEGFAASPMTPSFEVKLLLKPEQVLGPNKEMKQDVLEHFQAGTNYERIQVQFLDTENKNLSNEGWFARIRKKEFSKDFELTYKKRYPIPNGVIQDALEVAKNDGFDSKTDNYDAEIDWGFEKKTLSISNKKSYSAKGYGVLDLPDEQAAQNMLIEKLPGKMNKWLYTNWGEEMLKNSRIYGPVLMKRYTAEFENIKTNIEVWPLSNTGKIEDDFVIEVSFKTNEASIAKEQRELLMQSLDQKGWLLPKDSLKTELIFQ</sequence>
<reference evidence="1 3" key="1">
    <citation type="journal article" date="2015" name="Genome Announc.">
        <title>Complete genome sequences for 35 biothreat assay-relevant bacillus species.</title>
        <authorList>
            <person name="Johnson S.L."/>
            <person name="Daligault H.E."/>
            <person name="Davenport K.W."/>
            <person name="Jaissle J."/>
            <person name="Frey K.G."/>
            <person name="Ladner J.T."/>
            <person name="Broomall S.M."/>
            <person name="Bishop-Lilly K.A."/>
            <person name="Bruce D.C."/>
            <person name="Gibbons H.S."/>
            <person name="Coyne S.R."/>
            <person name="Lo C.C."/>
            <person name="Meincke L."/>
            <person name="Munk A.C."/>
            <person name="Koroleva G.I."/>
            <person name="Rosenzweig C.N."/>
            <person name="Palacios G.F."/>
            <person name="Redden C.L."/>
            <person name="Minogue T.D."/>
            <person name="Chain P.S."/>
        </authorList>
    </citation>
    <scope>NUCLEOTIDE SEQUENCE [LARGE SCALE GENOMIC DNA]</scope>
    <source>
        <strain evidence="1 3">HD1011</strain>
    </source>
</reference>
<name>A0A0B5NVI6_BACTU</name>